<gene>
    <name evidence="3" type="ORF">CLV40_12726</name>
</gene>
<evidence type="ECO:0000259" key="2">
    <source>
        <dbReference type="Pfam" id="PF24623"/>
    </source>
</evidence>
<feature type="region of interest" description="Disordered" evidence="1">
    <location>
        <begin position="150"/>
        <end position="181"/>
    </location>
</feature>
<organism evidence="3 4">
    <name type="scientific">Actinokineospora auranticolor</name>
    <dbReference type="NCBI Taxonomy" id="155976"/>
    <lineage>
        <taxon>Bacteria</taxon>
        <taxon>Bacillati</taxon>
        <taxon>Actinomycetota</taxon>
        <taxon>Actinomycetes</taxon>
        <taxon>Pseudonocardiales</taxon>
        <taxon>Pseudonocardiaceae</taxon>
        <taxon>Actinokineospora</taxon>
    </lineage>
</organism>
<evidence type="ECO:0000256" key="1">
    <source>
        <dbReference type="SAM" id="MobiDB-lite"/>
    </source>
</evidence>
<dbReference type="InterPro" id="IPR056911">
    <property type="entry name" value="Phage_Znf_bind_put"/>
</dbReference>
<dbReference type="RefSeq" id="WP_104482631.1">
    <property type="nucleotide sequence ID" value="NZ_CP154825.1"/>
</dbReference>
<sequence length="181" mass="19782">MTTDPTRQAAPPMSRVEVSGLLAMMAAFRSRTPSDTELRWWRDQLTGYSAAECQAAILAHSRTSPDSVTPAQIIGRIRDARHRTETRRHRLARDPAADAARSAAAARRGMAAVYAETGWTRLPEQQAALAVPCPEPDCGVPAGVMCVQGGRRDRRDSATGVHRSRRDAAEATADRHQEVTR</sequence>
<evidence type="ECO:0000313" key="3">
    <source>
        <dbReference type="EMBL" id="PPK63499.1"/>
    </source>
</evidence>
<feature type="domain" description="DNA-binding phage zinc finger" evidence="2">
    <location>
        <begin position="125"/>
        <end position="180"/>
    </location>
</feature>
<feature type="compositionally biased region" description="Basic and acidic residues" evidence="1">
    <location>
        <begin position="166"/>
        <end position="181"/>
    </location>
</feature>
<proteinExistence type="predicted"/>
<dbReference type="Proteomes" id="UP000239203">
    <property type="component" value="Unassembled WGS sequence"/>
</dbReference>
<accession>A0A2S6GE48</accession>
<dbReference type="OrthoDB" id="3690261at2"/>
<dbReference type="AlphaFoldDB" id="A0A2S6GE48"/>
<protein>
    <recommendedName>
        <fullName evidence="2">DNA-binding phage zinc finger domain-containing protein</fullName>
    </recommendedName>
</protein>
<evidence type="ECO:0000313" key="4">
    <source>
        <dbReference type="Proteomes" id="UP000239203"/>
    </source>
</evidence>
<dbReference type="Pfam" id="PF24623">
    <property type="entry name" value="Phage_zn_bind_8"/>
    <property type="match status" value="1"/>
</dbReference>
<dbReference type="EMBL" id="PTIX01000027">
    <property type="protein sequence ID" value="PPK63499.1"/>
    <property type="molecule type" value="Genomic_DNA"/>
</dbReference>
<keyword evidence="4" id="KW-1185">Reference proteome</keyword>
<comment type="caution">
    <text evidence="3">The sequence shown here is derived from an EMBL/GenBank/DDBJ whole genome shotgun (WGS) entry which is preliminary data.</text>
</comment>
<reference evidence="3 4" key="1">
    <citation type="submission" date="2018-02" db="EMBL/GenBank/DDBJ databases">
        <title>Genomic Encyclopedia of Archaeal and Bacterial Type Strains, Phase II (KMG-II): from individual species to whole genera.</title>
        <authorList>
            <person name="Goeker M."/>
        </authorList>
    </citation>
    <scope>NUCLEOTIDE SEQUENCE [LARGE SCALE GENOMIC DNA]</scope>
    <source>
        <strain evidence="3 4">YU 961-1</strain>
    </source>
</reference>
<name>A0A2S6GE48_9PSEU</name>